<protein>
    <submittedName>
        <fullName evidence="7">Uncharacterized protein</fullName>
    </submittedName>
</protein>
<dbReference type="EMBL" id="MLFT02000007">
    <property type="protein sequence ID" value="PHT42197.1"/>
    <property type="molecule type" value="Genomic_DNA"/>
</dbReference>
<sequence>MKKLSFLLLPILLLVIISHVHSQLPSRAPVNWYVLQWPPTYCIQLNNENPPGRCIEPILEHNFTLHGLWPADANGYTISCTDSVTVNWNQLIPPIESTLNKFWPNLKEGQPKWSLWKNEYNKHGVCGGLRAKEYFDAAISINKKITLGNLFNYLKTSGIIACDSLAFTKDQIITAVQKVFSSPLHVYLRCPSTGKNATHGYLNEVVLCTDLVEGKYNFISCPQPATPQTCDKFQLLMLPHPQPQSTKAAQRFEEEIDETSPELEQSWAKYAFSI</sequence>
<dbReference type="Pfam" id="PF00445">
    <property type="entry name" value="Ribonuclease_T2"/>
    <property type="match status" value="1"/>
</dbReference>
<dbReference type="PANTHER" id="PTHR11240:SF60">
    <property type="entry name" value="RIBONUCLEASE T2"/>
    <property type="match status" value="1"/>
</dbReference>
<dbReference type="GO" id="GO:0033897">
    <property type="term" value="F:ribonuclease T2 activity"/>
    <property type="evidence" value="ECO:0007669"/>
    <property type="project" value="InterPro"/>
</dbReference>
<proteinExistence type="inferred from homology"/>
<dbReference type="PROSITE" id="PS00530">
    <property type="entry name" value="RNASE_T2_1"/>
    <property type="match status" value="1"/>
</dbReference>
<reference evidence="7 8" key="1">
    <citation type="journal article" date="2017" name="Genome Biol.">
        <title>New reference genome sequences of hot pepper reveal the massive evolution of plant disease-resistance genes by retroduplication.</title>
        <authorList>
            <person name="Kim S."/>
            <person name="Park J."/>
            <person name="Yeom S.I."/>
            <person name="Kim Y.M."/>
            <person name="Seo E."/>
            <person name="Kim K.T."/>
            <person name="Kim M.S."/>
            <person name="Lee J.M."/>
            <person name="Cheong K."/>
            <person name="Shin H.S."/>
            <person name="Kim S.B."/>
            <person name="Han K."/>
            <person name="Lee J."/>
            <person name="Park M."/>
            <person name="Lee H.A."/>
            <person name="Lee H.Y."/>
            <person name="Lee Y."/>
            <person name="Oh S."/>
            <person name="Lee J.H."/>
            <person name="Choi E."/>
            <person name="Choi E."/>
            <person name="Lee S.E."/>
            <person name="Jeon J."/>
            <person name="Kim H."/>
            <person name="Choi G."/>
            <person name="Song H."/>
            <person name="Lee J."/>
            <person name="Lee S.C."/>
            <person name="Kwon J.K."/>
            <person name="Lee H.Y."/>
            <person name="Koo N."/>
            <person name="Hong Y."/>
            <person name="Kim R.W."/>
            <person name="Kang W.H."/>
            <person name="Huh J.H."/>
            <person name="Kang B.C."/>
            <person name="Yang T.J."/>
            <person name="Lee Y.H."/>
            <person name="Bennetzen J.L."/>
            <person name="Choi D."/>
        </authorList>
    </citation>
    <scope>NUCLEOTIDE SEQUENCE [LARGE SCALE GENOMIC DNA]</scope>
    <source>
        <strain evidence="8">cv. PBC81</strain>
    </source>
</reference>
<evidence type="ECO:0000256" key="1">
    <source>
        <dbReference type="ARBA" id="ARBA00007469"/>
    </source>
</evidence>
<evidence type="ECO:0000256" key="4">
    <source>
        <dbReference type="ARBA" id="ARBA00023239"/>
    </source>
</evidence>
<evidence type="ECO:0000313" key="7">
    <source>
        <dbReference type="EMBL" id="PHT42197.1"/>
    </source>
</evidence>
<feature type="signal peptide" evidence="6">
    <location>
        <begin position="1"/>
        <end position="22"/>
    </location>
</feature>
<dbReference type="GO" id="GO:0006401">
    <property type="term" value="P:RNA catabolic process"/>
    <property type="evidence" value="ECO:0007669"/>
    <property type="project" value="TreeGrafter"/>
</dbReference>
<dbReference type="GO" id="GO:0005576">
    <property type="term" value="C:extracellular region"/>
    <property type="evidence" value="ECO:0007669"/>
    <property type="project" value="TreeGrafter"/>
</dbReference>
<evidence type="ECO:0000313" key="8">
    <source>
        <dbReference type="Proteomes" id="UP000224567"/>
    </source>
</evidence>
<dbReference type="GO" id="GO:0016787">
    <property type="term" value="F:hydrolase activity"/>
    <property type="evidence" value="ECO:0007669"/>
    <property type="project" value="UniProtKB-KW"/>
</dbReference>
<accession>A0A2G2WAF1</accession>
<evidence type="ECO:0000256" key="2">
    <source>
        <dbReference type="ARBA" id="ARBA00022759"/>
    </source>
</evidence>
<dbReference type="InterPro" id="IPR018188">
    <property type="entry name" value="RNase_T2_His_AS_1"/>
</dbReference>
<keyword evidence="3" id="KW-0378">Hydrolase</keyword>
<dbReference type="AlphaFoldDB" id="A0A2G2WAF1"/>
<dbReference type="PANTHER" id="PTHR11240">
    <property type="entry name" value="RIBONUCLEASE T2"/>
    <property type="match status" value="1"/>
</dbReference>
<keyword evidence="2" id="KW-0540">Nuclease</keyword>
<evidence type="ECO:0000256" key="6">
    <source>
        <dbReference type="SAM" id="SignalP"/>
    </source>
</evidence>
<keyword evidence="6" id="KW-0732">Signal</keyword>
<gene>
    <name evidence="7" type="ORF">CQW23_16222</name>
</gene>
<feature type="chain" id="PRO_5013585677" evidence="6">
    <location>
        <begin position="23"/>
        <end position="274"/>
    </location>
</feature>
<dbReference type="Gene3D" id="3.90.730.10">
    <property type="entry name" value="Ribonuclease T2-like"/>
    <property type="match status" value="1"/>
</dbReference>
<keyword evidence="8" id="KW-1185">Reference proteome</keyword>
<dbReference type="InterPro" id="IPR036430">
    <property type="entry name" value="RNase_T2-like_sf"/>
</dbReference>
<keyword evidence="4" id="KW-0456">Lyase</keyword>
<evidence type="ECO:0000256" key="3">
    <source>
        <dbReference type="ARBA" id="ARBA00022801"/>
    </source>
</evidence>
<dbReference type="InterPro" id="IPR001568">
    <property type="entry name" value="RNase_T2-like"/>
</dbReference>
<dbReference type="Proteomes" id="UP000224567">
    <property type="component" value="Unassembled WGS sequence"/>
</dbReference>
<comment type="caution">
    <text evidence="7">The sequence shown here is derived from an EMBL/GenBank/DDBJ whole genome shotgun (WGS) entry which is preliminary data.</text>
</comment>
<keyword evidence="2" id="KW-0255">Endonuclease</keyword>
<dbReference type="SUPFAM" id="SSF55895">
    <property type="entry name" value="Ribonuclease Rh-like"/>
    <property type="match status" value="1"/>
</dbReference>
<organism evidence="7 8">
    <name type="scientific">Capsicum baccatum</name>
    <name type="common">Peruvian pepper</name>
    <dbReference type="NCBI Taxonomy" id="33114"/>
    <lineage>
        <taxon>Eukaryota</taxon>
        <taxon>Viridiplantae</taxon>
        <taxon>Streptophyta</taxon>
        <taxon>Embryophyta</taxon>
        <taxon>Tracheophyta</taxon>
        <taxon>Spermatophyta</taxon>
        <taxon>Magnoliopsida</taxon>
        <taxon>eudicotyledons</taxon>
        <taxon>Gunneridae</taxon>
        <taxon>Pentapetalae</taxon>
        <taxon>asterids</taxon>
        <taxon>lamiids</taxon>
        <taxon>Solanales</taxon>
        <taxon>Solanaceae</taxon>
        <taxon>Solanoideae</taxon>
        <taxon>Capsiceae</taxon>
        <taxon>Capsicum</taxon>
    </lineage>
</organism>
<dbReference type="OrthoDB" id="1290224at2759"/>
<comment type="similarity">
    <text evidence="1 5">Belongs to the RNase T2 family.</text>
</comment>
<dbReference type="GO" id="GO:0003723">
    <property type="term" value="F:RNA binding"/>
    <property type="evidence" value="ECO:0007669"/>
    <property type="project" value="InterPro"/>
</dbReference>
<name>A0A2G2WAF1_CAPBA</name>
<reference evidence="8" key="2">
    <citation type="journal article" date="2017" name="J. Anim. Genet.">
        <title>Multiple reference genome sequences of hot pepper reveal the massive evolution of plant disease resistance genes by retroduplication.</title>
        <authorList>
            <person name="Kim S."/>
            <person name="Park J."/>
            <person name="Yeom S.-I."/>
            <person name="Kim Y.-M."/>
            <person name="Seo E."/>
            <person name="Kim K.-T."/>
            <person name="Kim M.-S."/>
            <person name="Lee J.M."/>
            <person name="Cheong K."/>
            <person name="Shin H.-S."/>
            <person name="Kim S.-B."/>
            <person name="Han K."/>
            <person name="Lee J."/>
            <person name="Park M."/>
            <person name="Lee H.-A."/>
            <person name="Lee H.-Y."/>
            <person name="Lee Y."/>
            <person name="Oh S."/>
            <person name="Lee J.H."/>
            <person name="Choi E."/>
            <person name="Choi E."/>
            <person name="Lee S.E."/>
            <person name="Jeon J."/>
            <person name="Kim H."/>
            <person name="Choi G."/>
            <person name="Song H."/>
            <person name="Lee J."/>
            <person name="Lee S.-C."/>
            <person name="Kwon J.-K."/>
            <person name="Lee H.-Y."/>
            <person name="Koo N."/>
            <person name="Hong Y."/>
            <person name="Kim R.W."/>
            <person name="Kang W.-H."/>
            <person name="Huh J.H."/>
            <person name="Kang B.-C."/>
            <person name="Yang T.-J."/>
            <person name="Lee Y.-H."/>
            <person name="Bennetzen J.L."/>
            <person name="Choi D."/>
        </authorList>
    </citation>
    <scope>NUCLEOTIDE SEQUENCE [LARGE SCALE GENOMIC DNA]</scope>
    <source>
        <strain evidence="8">cv. PBC81</strain>
    </source>
</reference>
<evidence type="ECO:0000256" key="5">
    <source>
        <dbReference type="RuleBase" id="RU004328"/>
    </source>
</evidence>